<evidence type="ECO:0000313" key="9">
    <source>
        <dbReference type="EMBL" id="KAK2728135.1"/>
    </source>
</evidence>
<evidence type="ECO:0000256" key="6">
    <source>
        <dbReference type="ARBA" id="ARBA00023242"/>
    </source>
</evidence>
<feature type="domain" description="Xylanolytic transcriptional activator regulatory" evidence="8">
    <location>
        <begin position="149"/>
        <end position="333"/>
    </location>
</feature>
<comment type="caution">
    <text evidence="9">The sequence shown here is derived from an EMBL/GenBank/DDBJ whole genome shotgun (WGS) entry which is preliminary data.</text>
</comment>
<name>A0AAD9XVB1_COLKA</name>
<comment type="subcellular location">
    <subcellularLocation>
        <location evidence="1">Nucleus</location>
    </subcellularLocation>
</comment>
<keyword evidence="4" id="KW-0238">DNA-binding</keyword>
<dbReference type="InterPro" id="IPR050815">
    <property type="entry name" value="TF_fung"/>
</dbReference>
<evidence type="ECO:0000256" key="7">
    <source>
        <dbReference type="SAM" id="MobiDB-lite"/>
    </source>
</evidence>
<proteinExistence type="predicted"/>
<feature type="compositionally biased region" description="Polar residues" evidence="7">
    <location>
        <begin position="106"/>
        <end position="126"/>
    </location>
</feature>
<dbReference type="Proteomes" id="UP001281614">
    <property type="component" value="Unassembled WGS sequence"/>
</dbReference>
<protein>
    <recommendedName>
        <fullName evidence="8">Xylanolytic transcriptional activator regulatory domain-containing protein</fullName>
    </recommendedName>
</protein>
<dbReference type="GO" id="GO:0008270">
    <property type="term" value="F:zinc ion binding"/>
    <property type="evidence" value="ECO:0007669"/>
    <property type="project" value="InterPro"/>
</dbReference>
<feature type="region of interest" description="Disordered" evidence="7">
    <location>
        <begin position="106"/>
        <end position="129"/>
    </location>
</feature>
<evidence type="ECO:0000256" key="4">
    <source>
        <dbReference type="ARBA" id="ARBA00023125"/>
    </source>
</evidence>
<dbReference type="GO" id="GO:0006351">
    <property type="term" value="P:DNA-templated transcription"/>
    <property type="evidence" value="ECO:0007669"/>
    <property type="project" value="InterPro"/>
</dbReference>
<dbReference type="PANTHER" id="PTHR47338:SF3">
    <property type="entry name" value="C6 FINGER DOMAIN TRANSCRIPTION FACTOR DBAA-RELATED"/>
    <property type="match status" value="1"/>
</dbReference>
<keyword evidence="6" id="KW-0539">Nucleus</keyword>
<evidence type="ECO:0000256" key="3">
    <source>
        <dbReference type="ARBA" id="ARBA00023015"/>
    </source>
</evidence>
<keyword evidence="5" id="KW-0804">Transcription</keyword>
<organism evidence="9 10">
    <name type="scientific">Colletotrichum kahawae</name>
    <name type="common">Coffee berry disease fungus</name>
    <dbReference type="NCBI Taxonomy" id="34407"/>
    <lineage>
        <taxon>Eukaryota</taxon>
        <taxon>Fungi</taxon>
        <taxon>Dikarya</taxon>
        <taxon>Ascomycota</taxon>
        <taxon>Pezizomycotina</taxon>
        <taxon>Sordariomycetes</taxon>
        <taxon>Hypocreomycetidae</taxon>
        <taxon>Glomerellales</taxon>
        <taxon>Glomerellaceae</taxon>
        <taxon>Colletotrichum</taxon>
        <taxon>Colletotrichum gloeosporioides species complex</taxon>
    </lineage>
</organism>
<keyword evidence="2" id="KW-0479">Metal-binding</keyword>
<evidence type="ECO:0000256" key="2">
    <source>
        <dbReference type="ARBA" id="ARBA00022723"/>
    </source>
</evidence>
<dbReference type="GO" id="GO:0000981">
    <property type="term" value="F:DNA-binding transcription factor activity, RNA polymerase II-specific"/>
    <property type="evidence" value="ECO:0007669"/>
    <property type="project" value="InterPro"/>
</dbReference>
<dbReference type="InterPro" id="IPR007219">
    <property type="entry name" value="XnlR_reg_dom"/>
</dbReference>
<keyword evidence="3" id="KW-0805">Transcription regulation</keyword>
<evidence type="ECO:0000313" key="10">
    <source>
        <dbReference type="Proteomes" id="UP001281614"/>
    </source>
</evidence>
<accession>A0AAD9XVB1</accession>
<dbReference type="EMBL" id="VYYT01000886">
    <property type="protein sequence ID" value="KAK2728135.1"/>
    <property type="molecule type" value="Genomic_DNA"/>
</dbReference>
<dbReference type="AlphaFoldDB" id="A0AAD9XVB1"/>
<dbReference type="GO" id="GO:0003677">
    <property type="term" value="F:DNA binding"/>
    <property type="evidence" value="ECO:0007669"/>
    <property type="project" value="UniProtKB-KW"/>
</dbReference>
<evidence type="ECO:0000259" key="8">
    <source>
        <dbReference type="Pfam" id="PF04082"/>
    </source>
</evidence>
<evidence type="ECO:0000256" key="5">
    <source>
        <dbReference type="ARBA" id="ARBA00023163"/>
    </source>
</evidence>
<dbReference type="PANTHER" id="PTHR47338">
    <property type="entry name" value="ZN(II)2CYS6 TRANSCRIPTION FACTOR (EUROFUNG)-RELATED"/>
    <property type="match status" value="1"/>
</dbReference>
<evidence type="ECO:0000256" key="1">
    <source>
        <dbReference type="ARBA" id="ARBA00004123"/>
    </source>
</evidence>
<dbReference type="GO" id="GO:0005634">
    <property type="term" value="C:nucleus"/>
    <property type="evidence" value="ECO:0007669"/>
    <property type="project" value="UniProtKB-SubCell"/>
</dbReference>
<gene>
    <name evidence="9" type="ORF">CKAH01_11234</name>
</gene>
<dbReference type="CDD" id="cd12148">
    <property type="entry name" value="fungal_TF_MHR"/>
    <property type="match status" value="1"/>
</dbReference>
<dbReference type="Pfam" id="PF04082">
    <property type="entry name" value="Fungal_trans"/>
    <property type="match status" value="1"/>
</dbReference>
<reference evidence="9" key="1">
    <citation type="submission" date="2023-02" db="EMBL/GenBank/DDBJ databases">
        <title>Colletotrichum kahawae CIFC_Que2 genome sequencing and assembly.</title>
        <authorList>
            <person name="Baroncelli R."/>
        </authorList>
    </citation>
    <scope>NUCLEOTIDE SEQUENCE</scope>
    <source>
        <strain evidence="9">CIFC_Que2</strain>
    </source>
</reference>
<keyword evidence="10" id="KW-1185">Reference proteome</keyword>
<sequence length="559" mass="61798">MSINIFILQPSLEWQLHGQLGIIECEAVDRVSDASAAAAVTVATPESPTKVALYEMDEGFLGTDTSWALSETALATTEPLLDDLPKLAHLAPVSLSPYSDLNISSHPSNNPLMTPGSSTATTSRPYTPNPAPTIKELNISERIRANLDQVFFDHVHTIMPIINERHYFSWAGQDRLEPGRACLRSAMHTLAAALSSSFSSLSEALYAQTRQLLNDLDAMDMAAVQLEHIQAGLFVAHYEYLRVCEHRGMLTAGRTFRLVHMSRLYDMDAALCFSPASMPLPDMTFSETEERRRTVWLAFALDRFLSARNEWPLTLHEDMICIRLPAPETNFQNNQPIQMGYLPEAVANSGGSSALSPFAECIVIAALYGRCMNHRRLVHTAVASGNSCGSTWKRLEWLSANLDSRIQRLTQSSPAGVASLAERDPMLTFAHMLTHASIIHLYHTAQAAPLKLGNNSWQPMAHNYEQSAYRSASHIAQLAEAVAQLDYSKVHPFSPNALSSATTFLMSRVKPLGLSSPSQETGHKVEQLFNALRSLKDANVLARELLWVLEADRWAGYDL</sequence>